<accession>A0AAQ4EQB5</accession>
<proteinExistence type="predicted"/>
<reference evidence="2 3" key="1">
    <citation type="journal article" date="2023" name="Arcadia Sci">
        <title>De novo assembly of a long-read Amblyomma americanum tick genome.</title>
        <authorList>
            <person name="Chou S."/>
            <person name="Poskanzer K.E."/>
            <person name="Rollins M."/>
            <person name="Thuy-Boun P.S."/>
        </authorList>
    </citation>
    <scope>NUCLEOTIDE SEQUENCE [LARGE SCALE GENOMIC DNA]</scope>
    <source>
        <strain evidence="2">F_SG_1</strain>
        <tissue evidence="2">Salivary glands</tissue>
    </source>
</reference>
<name>A0AAQ4EQB5_AMBAM</name>
<evidence type="ECO:0000313" key="2">
    <source>
        <dbReference type="EMBL" id="KAK8776748.1"/>
    </source>
</evidence>
<comment type="caution">
    <text evidence="2">The sequence shown here is derived from an EMBL/GenBank/DDBJ whole genome shotgun (WGS) entry which is preliminary data.</text>
</comment>
<evidence type="ECO:0000256" key="1">
    <source>
        <dbReference type="SAM" id="MobiDB-lite"/>
    </source>
</evidence>
<dbReference type="AlphaFoldDB" id="A0AAQ4EQB5"/>
<evidence type="ECO:0000313" key="3">
    <source>
        <dbReference type="Proteomes" id="UP001321473"/>
    </source>
</evidence>
<organism evidence="2 3">
    <name type="scientific">Amblyomma americanum</name>
    <name type="common">Lone star tick</name>
    <dbReference type="NCBI Taxonomy" id="6943"/>
    <lineage>
        <taxon>Eukaryota</taxon>
        <taxon>Metazoa</taxon>
        <taxon>Ecdysozoa</taxon>
        <taxon>Arthropoda</taxon>
        <taxon>Chelicerata</taxon>
        <taxon>Arachnida</taxon>
        <taxon>Acari</taxon>
        <taxon>Parasitiformes</taxon>
        <taxon>Ixodida</taxon>
        <taxon>Ixodoidea</taxon>
        <taxon>Ixodidae</taxon>
        <taxon>Amblyomminae</taxon>
        <taxon>Amblyomma</taxon>
    </lineage>
</organism>
<dbReference type="Proteomes" id="UP001321473">
    <property type="component" value="Unassembled WGS sequence"/>
</dbReference>
<keyword evidence="3" id="KW-1185">Reference proteome</keyword>
<dbReference type="EMBL" id="JARKHS020012578">
    <property type="protein sequence ID" value="KAK8776748.1"/>
    <property type="molecule type" value="Genomic_DNA"/>
</dbReference>
<gene>
    <name evidence="2" type="ORF">V5799_029907</name>
</gene>
<protein>
    <submittedName>
        <fullName evidence="2">Uncharacterized protein</fullName>
    </submittedName>
</protein>
<feature type="region of interest" description="Disordered" evidence="1">
    <location>
        <begin position="32"/>
        <end position="74"/>
    </location>
</feature>
<sequence length="437" mass="49005">MARLCLNEETSTADLFVSKGYATLTVHRERKVAPSENGGGGAPISLRLRRRSEGSRRRRADPSAHTSSRCHGVGVSGEVGVSSRGLRFQRNPTLASTHGDAHSSSVAVVGAAVPESPESWQYILVMPEVAKLLSETLQPAQRKAHRRRTWILLSYHTFISNDCGKECSWLIGRRITAERGCGRPRTYITNDSGRPTRYFVHPVSLLCYVLDSLDGYTRPPQTLCLNGTGTEVSWGRRSGANYLFEDLLESSPVDILQMPSFLLDVDIKVNNFLEYCSWTFSQGTVYRLRSRLQIDGDYTIVSGGKIECPVKLEGLMVSYESVKLAEKSMRSGLIARLCLNEETSTADLFVSKGYATLTVHRERNVMTNLAFKVSTLEMTIRPPTETLVNADMDKTFVQETTRKCERKLRRMLETEYPALLRQHIGRNIHCLYLSERG</sequence>